<accession>A0ACC2UB66</accession>
<name>A0ACC2UB66_9FUNG</name>
<proteinExistence type="predicted"/>
<keyword evidence="2" id="KW-1185">Reference proteome</keyword>
<reference evidence="1" key="1">
    <citation type="submission" date="2022-04" db="EMBL/GenBank/DDBJ databases">
        <title>Genome of the entomopathogenic fungus Entomophthora muscae.</title>
        <authorList>
            <person name="Elya C."/>
            <person name="Lovett B.R."/>
            <person name="Lee E."/>
            <person name="Macias A.M."/>
            <person name="Hajek A.E."/>
            <person name="De Bivort B.L."/>
            <person name="Kasson M.T."/>
            <person name="De Fine Licht H.H."/>
            <person name="Stajich J.E."/>
        </authorList>
    </citation>
    <scope>NUCLEOTIDE SEQUENCE</scope>
    <source>
        <strain evidence="1">Berkeley</strain>
    </source>
</reference>
<evidence type="ECO:0000313" key="2">
    <source>
        <dbReference type="Proteomes" id="UP001165960"/>
    </source>
</evidence>
<comment type="caution">
    <text evidence="1">The sequence shown here is derived from an EMBL/GenBank/DDBJ whole genome shotgun (WGS) entry which is preliminary data.</text>
</comment>
<evidence type="ECO:0000313" key="1">
    <source>
        <dbReference type="EMBL" id="KAJ9084139.1"/>
    </source>
</evidence>
<organism evidence="1 2">
    <name type="scientific">Entomophthora muscae</name>
    <dbReference type="NCBI Taxonomy" id="34485"/>
    <lineage>
        <taxon>Eukaryota</taxon>
        <taxon>Fungi</taxon>
        <taxon>Fungi incertae sedis</taxon>
        <taxon>Zoopagomycota</taxon>
        <taxon>Entomophthoromycotina</taxon>
        <taxon>Entomophthoromycetes</taxon>
        <taxon>Entomophthorales</taxon>
        <taxon>Entomophthoraceae</taxon>
        <taxon>Entomophthora</taxon>
    </lineage>
</organism>
<dbReference type="EMBL" id="QTSX02000877">
    <property type="protein sequence ID" value="KAJ9084139.1"/>
    <property type="molecule type" value="Genomic_DNA"/>
</dbReference>
<protein>
    <submittedName>
        <fullName evidence="1">Uncharacterized protein</fullName>
    </submittedName>
</protein>
<gene>
    <name evidence="1" type="ORF">DSO57_1027429</name>
</gene>
<dbReference type="Proteomes" id="UP001165960">
    <property type="component" value="Unassembled WGS sequence"/>
</dbReference>
<sequence>MSMNDSGNIGSAYSYITRAFGNAIEFKRQPTGNPQERAMKVETFGNDLLERIKNEDASLGNSNVFPHSSHETTSTLHSLDKIFNIDRTSLPEPLDLVTKVEAETKKPKKSKFVVIEEAQASEPFKFSPESKKSGFKPPSSYDEEYDQGKLPKKRNKVNTDDKFKKTNMFQREQDLRNLIEKKGKK</sequence>